<comment type="caution">
    <text evidence="1">The sequence shown here is derived from an EMBL/GenBank/DDBJ whole genome shotgun (WGS) entry which is preliminary data.</text>
</comment>
<accession>A0A176W0R6</accession>
<proteinExistence type="predicted"/>
<dbReference type="PANTHER" id="PTHR37067:SF3">
    <property type="entry name" value="PX DOMAIN-CONTAINING PROTEIN"/>
    <property type="match status" value="1"/>
</dbReference>
<organism evidence="1 2">
    <name type="scientific">Marchantia polymorpha subsp. ruderalis</name>
    <dbReference type="NCBI Taxonomy" id="1480154"/>
    <lineage>
        <taxon>Eukaryota</taxon>
        <taxon>Viridiplantae</taxon>
        <taxon>Streptophyta</taxon>
        <taxon>Embryophyta</taxon>
        <taxon>Marchantiophyta</taxon>
        <taxon>Marchantiopsida</taxon>
        <taxon>Marchantiidae</taxon>
        <taxon>Marchantiales</taxon>
        <taxon>Marchantiaceae</taxon>
        <taxon>Marchantia</taxon>
    </lineage>
</organism>
<dbReference type="PANTHER" id="PTHR37067">
    <property type="entry name" value="PX DOMAIN-CONTAINING PROTEIN"/>
    <property type="match status" value="1"/>
</dbReference>
<sequence>MFNVIKTVFNALCINRKSKLIACSTDDDANMTGRIYGLVTCIANVGLSGFARISCALHQFDLVMQKLLRKIDNGQFYPALNDIYEAAQRLQGKQALLGQQSFEIEECIKRICKLAFAEEVVEVYTQSSHVEDVIQCNGFSYLKHELNGFVTDQDLFVFHFMRGLRPEEIDKILENVAEMFSTLIIGLHDVRAERDEFNCGSVNKTLPTLPQKFVEMRPRKLIELVEQHHARISVT</sequence>
<dbReference type="Proteomes" id="UP000077202">
    <property type="component" value="Unassembled WGS sequence"/>
</dbReference>
<name>A0A176W0R6_MARPO</name>
<evidence type="ECO:0000313" key="2">
    <source>
        <dbReference type="Proteomes" id="UP000077202"/>
    </source>
</evidence>
<protein>
    <submittedName>
        <fullName evidence="1">Uncharacterized protein</fullName>
    </submittedName>
</protein>
<dbReference type="EMBL" id="LVLJ01002136">
    <property type="protein sequence ID" value="OAE26660.1"/>
    <property type="molecule type" value="Genomic_DNA"/>
</dbReference>
<keyword evidence="2" id="KW-1185">Reference proteome</keyword>
<evidence type="ECO:0000313" key="1">
    <source>
        <dbReference type="EMBL" id="OAE26660.1"/>
    </source>
</evidence>
<gene>
    <name evidence="1" type="ORF">AXG93_641s1010</name>
</gene>
<reference evidence="1" key="1">
    <citation type="submission" date="2016-03" db="EMBL/GenBank/DDBJ databases">
        <title>Mechanisms controlling the formation of the plant cell surface in tip-growing cells are functionally conserved among land plants.</title>
        <authorList>
            <person name="Honkanen S."/>
            <person name="Jones V.A."/>
            <person name="Morieri G."/>
            <person name="Champion C."/>
            <person name="Hetherington A.J."/>
            <person name="Kelly S."/>
            <person name="Saint-Marcoux D."/>
            <person name="Proust H."/>
            <person name="Prescott H."/>
            <person name="Dolan L."/>
        </authorList>
    </citation>
    <scope>NUCLEOTIDE SEQUENCE [LARGE SCALE GENOMIC DNA]</scope>
    <source>
        <tissue evidence="1">Whole gametophyte</tissue>
    </source>
</reference>
<dbReference type="AlphaFoldDB" id="A0A176W0R6"/>